<evidence type="ECO:0000259" key="3">
    <source>
        <dbReference type="PROSITE" id="PS50110"/>
    </source>
</evidence>
<dbReference type="RefSeq" id="WP_093670797.1">
    <property type="nucleotide sequence ID" value="NZ_FOOY01000006.1"/>
</dbReference>
<feature type="domain" description="Response regulatory" evidence="3">
    <location>
        <begin position="15"/>
        <end position="129"/>
    </location>
</feature>
<dbReference type="AlphaFoldDB" id="A0A1I2QA86"/>
<dbReference type="STRING" id="269670.SAMN02982927_01058"/>
<dbReference type="GO" id="GO:0000160">
    <property type="term" value="P:phosphorelay signal transduction system"/>
    <property type="evidence" value="ECO:0007669"/>
    <property type="project" value="InterPro"/>
</dbReference>
<dbReference type="OrthoDB" id="9808843at2"/>
<proteinExistence type="predicted"/>
<evidence type="ECO:0000256" key="1">
    <source>
        <dbReference type="ARBA" id="ARBA00022553"/>
    </source>
</evidence>
<sequence>MVKQNLVCTATKANKIMIVDDQAGIRLLLKEVFKKEGYPILTAGSGDQALKFLKEEDPKLVLLDMKIPKMSGMEILHHMKQMKPNLKVMIMTAYGENTLVKEALRDGAIAHFSKPFDLQELIAAVEKECPQCAK</sequence>
<keyword evidence="1 2" id="KW-0597">Phosphoprotein</keyword>
<dbReference type="PANTHER" id="PTHR44591">
    <property type="entry name" value="STRESS RESPONSE REGULATOR PROTEIN 1"/>
    <property type="match status" value="1"/>
</dbReference>
<name>A0A1I2QA86_9BACL</name>
<dbReference type="EMBL" id="FOOY01000006">
    <property type="protein sequence ID" value="SFG23177.1"/>
    <property type="molecule type" value="Genomic_DNA"/>
</dbReference>
<dbReference type="InterPro" id="IPR001789">
    <property type="entry name" value="Sig_transdc_resp-reg_receiver"/>
</dbReference>
<dbReference type="Pfam" id="PF00072">
    <property type="entry name" value="Response_reg"/>
    <property type="match status" value="1"/>
</dbReference>
<organism evidence="4 5">
    <name type="scientific">Sporolactobacillus nakayamae</name>
    <dbReference type="NCBI Taxonomy" id="269670"/>
    <lineage>
        <taxon>Bacteria</taxon>
        <taxon>Bacillati</taxon>
        <taxon>Bacillota</taxon>
        <taxon>Bacilli</taxon>
        <taxon>Bacillales</taxon>
        <taxon>Sporolactobacillaceae</taxon>
        <taxon>Sporolactobacillus</taxon>
    </lineage>
</organism>
<dbReference type="Gene3D" id="3.40.50.2300">
    <property type="match status" value="1"/>
</dbReference>
<dbReference type="SUPFAM" id="SSF52172">
    <property type="entry name" value="CheY-like"/>
    <property type="match status" value="1"/>
</dbReference>
<dbReference type="Proteomes" id="UP000198752">
    <property type="component" value="Unassembled WGS sequence"/>
</dbReference>
<dbReference type="PANTHER" id="PTHR44591:SF3">
    <property type="entry name" value="RESPONSE REGULATORY DOMAIN-CONTAINING PROTEIN"/>
    <property type="match status" value="1"/>
</dbReference>
<gene>
    <name evidence="4" type="ORF">SAMN02982927_01058</name>
</gene>
<feature type="modified residue" description="4-aspartylphosphate" evidence="2">
    <location>
        <position position="64"/>
    </location>
</feature>
<dbReference type="InterPro" id="IPR050595">
    <property type="entry name" value="Bact_response_regulator"/>
</dbReference>
<keyword evidence="5" id="KW-1185">Reference proteome</keyword>
<dbReference type="PROSITE" id="PS50110">
    <property type="entry name" value="RESPONSE_REGULATORY"/>
    <property type="match status" value="1"/>
</dbReference>
<accession>A0A1I2QA86</accession>
<reference evidence="5" key="1">
    <citation type="submission" date="2016-10" db="EMBL/GenBank/DDBJ databases">
        <authorList>
            <person name="Varghese N."/>
            <person name="Submissions S."/>
        </authorList>
    </citation>
    <scope>NUCLEOTIDE SEQUENCE [LARGE SCALE GENOMIC DNA]</scope>
    <source>
        <strain evidence="5">ATCC 700379</strain>
    </source>
</reference>
<evidence type="ECO:0000256" key="2">
    <source>
        <dbReference type="PROSITE-ProRule" id="PRU00169"/>
    </source>
</evidence>
<dbReference type="SMART" id="SM00448">
    <property type="entry name" value="REC"/>
    <property type="match status" value="1"/>
</dbReference>
<protein>
    <submittedName>
        <fullName evidence="4">Two-component system, response regulator, stage 0 sporulation protein F</fullName>
    </submittedName>
</protein>
<evidence type="ECO:0000313" key="4">
    <source>
        <dbReference type="EMBL" id="SFG23177.1"/>
    </source>
</evidence>
<evidence type="ECO:0000313" key="5">
    <source>
        <dbReference type="Proteomes" id="UP000198752"/>
    </source>
</evidence>
<dbReference type="InterPro" id="IPR011006">
    <property type="entry name" value="CheY-like_superfamily"/>
</dbReference>